<evidence type="ECO:0000313" key="2">
    <source>
        <dbReference type="Proteomes" id="UP000269998"/>
    </source>
</evidence>
<dbReference type="EMBL" id="LR130759">
    <property type="protein sequence ID" value="VDM89051.1"/>
    <property type="molecule type" value="Genomic_DNA"/>
</dbReference>
<dbReference type="OrthoDB" id="4721670at2"/>
<evidence type="ECO:0008006" key="3">
    <source>
        <dbReference type="Google" id="ProtNLM"/>
    </source>
</evidence>
<name>A0A3S4CC96_9MYCO</name>
<keyword evidence="2" id="KW-1185">Reference proteome</keyword>
<proteinExistence type="predicted"/>
<accession>A0A3S4CC96</accession>
<dbReference type="RefSeq" id="WP_158017007.1">
    <property type="nucleotide sequence ID" value="NZ_CBCSKE010000021.1"/>
</dbReference>
<dbReference type="AlphaFoldDB" id="A0A3S4CC96"/>
<dbReference type="Proteomes" id="UP000269998">
    <property type="component" value="Chromosome"/>
</dbReference>
<dbReference type="KEGG" id="mbai:MB901379_02618"/>
<dbReference type="PROSITE" id="PS51257">
    <property type="entry name" value="PROKAR_LIPOPROTEIN"/>
    <property type="match status" value="1"/>
</dbReference>
<evidence type="ECO:0000313" key="1">
    <source>
        <dbReference type="EMBL" id="VDM89051.1"/>
    </source>
</evidence>
<sequence>MRLNGTVPQWSAAILLTATTAACGPGPGVHTGEPPVPTGVTATTSLLPTPTNNLHLANAADYFVESGAHGGYYFASPSGRWRCAIVPHTQAGCQPTRGSTLNIPGAPETVRGADGTVAVPNTIVVGTLGEAHFAVLEKGEFSPGSGAAKALPFVQVLDAAGFRCNFQKSVGVSCVSETTAKGFTFSVDGYTLHYTDVPEDPEP</sequence>
<protein>
    <recommendedName>
        <fullName evidence="3">Lipoprotein</fullName>
    </recommendedName>
</protein>
<organism evidence="1 2">
    <name type="scientific">Mycobacterium basiliense</name>
    <dbReference type="NCBI Taxonomy" id="2094119"/>
    <lineage>
        <taxon>Bacteria</taxon>
        <taxon>Bacillati</taxon>
        <taxon>Actinomycetota</taxon>
        <taxon>Actinomycetes</taxon>
        <taxon>Mycobacteriales</taxon>
        <taxon>Mycobacteriaceae</taxon>
        <taxon>Mycobacterium</taxon>
    </lineage>
</organism>
<reference evidence="2" key="1">
    <citation type="submission" date="2018-02" db="EMBL/GenBank/DDBJ databases">
        <authorList>
            <person name="Seth-Smith MB H."/>
            <person name="Seth-Smith H."/>
        </authorList>
    </citation>
    <scope>NUCLEOTIDE SEQUENCE [LARGE SCALE GENOMIC DNA]</scope>
</reference>
<gene>
    <name evidence="1" type="ORF">MB901379_02618</name>
</gene>